<organism evidence="4 5">
    <name type="scientific">Candidatus Acutalibacter pullicola</name>
    <dbReference type="NCBI Taxonomy" id="2838417"/>
    <lineage>
        <taxon>Bacteria</taxon>
        <taxon>Bacillati</taxon>
        <taxon>Bacillota</taxon>
        <taxon>Clostridia</taxon>
        <taxon>Eubacteriales</taxon>
        <taxon>Acutalibacteraceae</taxon>
        <taxon>Acutalibacter</taxon>
    </lineage>
</organism>
<evidence type="ECO:0000256" key="1">
    <source>
        <dbReference type="ARBA" id="ARBA00022801"/>
    </source>
</evidence>
<dbReference type="CDD" id="cd05826">
    <property type="entry name" value="Sortase_B"/>
    <property type="match status" value="1"/>
</dbReference>
<dbReference type="InterPro" id="IPR023365">
    <property type="entry name" value="Sortase_dom-sf"/>
</dbReference>
<feature type="active site" description="Acyl-thioester intermediate" evidence="2">
    <location>
        <position position="243"/>
    </location>
</feature>
<sequence length="263" mass="28899">MKKKALGLFIAVLGVLCVVCGVLLLLQGNPTPVTAEPSPSSTVEATPRPTPAETPELVSSQPETEEPYVSPIDFASLQAQNPDIYGWLEIPGTEFDFPLVQRQGDDSFYLTHDSDGNESSAGAIFTESAYNSTTMEDPVTVAYGHQMHAGTMFGKLQETYSQENALEDYGEVIVYLPEKELHYQVFAAVPYDNRHILYNYDCTDSRRFNAFLNSIYEVREIGAQFASGVTVSTGDKVLVLSTCLAGNSQRRYLVLAVCQAEIE</sequence>
<protein>
    <submittedName>
        <fullName evidence="4">Sortase</fullName>
    </submittedName>
</protein>
<proteinExistence type="predicted"/>
<evidence type="ECO:0000256" key="2">
    <source>
        <dbReference type="PIRSR" id="PIRSR605754-1"/>
    </source>
</evidence>
<dbReference type="EMBL" id="DWXG01000035">
    <property type="protein sequence ID" value="HJB97792.1"/>
    <property type="molecule type" value="Genomic_DNA"/>
</dbReference>
<keyword evidence="1" id="KW-0378">Hydrolase</keyword>
<dbReference type="InterPro" id="IPR005754">
    <property type="entry name" value="Sortase"/>
</dbReference>
<reference evidence="4" key="1">
    <citation type="journal article" date="2021" name="PeerJ">
        <title>Extensive microbial diversity within the chicken gut microbiome revealed by metagenomics and culture.</title>
        <authorList>
            <person name="Gilroy R."/>
            <person name="Ravi A."/>
            <person name="Getino M."/>
            <person name="Pursley I."/>
            <person name="Horton D.L."/>
            <person name="Alikhan N.F."/>
            <person name="Baker D."/>
            <person name="Gharbi K."/>
            <person name="Hall N."/>
            <person name="Watson M."/>
            <person name="Adriaenssens E.M."/>
            <person name="Foster-Nyarko E."/>
            <person name="Jarju S."/>
            <person name="Secka A."/>
            <person name="Antonio M."/>
            <person name="Oren A."/>
            <person name="Chaudhuri R.R."/>
            <person name="La Ragione R."/>
            <person name="Hildebrand F."/>
            <person name="Pallen M.J."/>
        </authorList>
    </citation>
    <scope>NUCLEOTIDE SEQUENCE</scope>
    <source>
        <strain evidence="4">CHK185-1770</strain>
    </source>
</reference>
<dbReference type="Pfam" id="PF04203">
    <property type="entry name" value="Sortase"/>
    <property type="match status" value="1"/>
</dbReference>
<name>A0A9D2MW29_9FIRM</name>
<feature type="compositionally biased region" description="Polar residues" evidence="3">
    <location>
        <begin position="32"/>
        <end position="41"/>
    </location>
</feature>
<dbReference type="GO" id="GO:0016787">
    <property type="term" value="F:hydrolase activity"/>
    <property type="evidence" value="ECO:0007669"/>
    <property type="project" value="UniProtKB-KW"/>
</dbReference>
<comment type="caution">
    <text evidence="4">The sequence shown here is derived from an EMBL/GenBank/DDBJ whole genome shotgun (WGS) entry which is preliminary data.</text>
</comment>
<dbReference type="AlphaFoldDB" id="A0A9D2MW29"/>
<evidence type="ECO:0000256" key="3">
    <source>
        <dbReference type="SAM" id="MobiDB-lite"/>
    </source>
</evidence>
<evidence type="ECO:0000313" key="5">
    <source>
        <dbReference type="Proteomes" id="UP000826793"/>
    </source>
</evidence>
<dbReference type="Gene3D" id="2.40.260.10">
    <property type="entry name" value="Sortase"/>
    <property type="match status" value="1"/>
</dbReference>
<dbReference type="Proteomes" id="UP000826793">
    <property type="component" value="Unassembled WGS sequence"/>
</dbReference>
<feature type="region of interest" description="Disordered" evidence="3">
    <location>
        <begin position="32"/>
        <end position="64"/>
    </location>
</feature>
<gene>
    <name evidence="4" type="ORF">H9710_04345</name>
</gene>
<feature type="compositionally biased region" description="Low complexity" evidence="3">
    <location>
        <begin position="42"/>
        <end position="56"/>
    </location>
</feature>
<reference evidence="4" key="2">
    <citation type="submission" date="2021-04" db="EMBL/GenBank/DDBJ databases">
        <authorList>
            <person name="Gilroy R."/>
        </authorList>
    </citation>
    <scope>NUCLEOTIDE SEQUENCE</scope>
    <source>
        <strain evidence="4">CHK185-1770</strain>
    </source>
</reference>
<accession>A0A9D2MW29</accession>
<dbReference type="InterPro" id="IPR009835">
    <property type="entry name" value="SrtB"/>
</dbReference>
<dbReference type="SUPFAM" id="SSF63817">
    <property type="entry name" value="Sortase"/>
    <property type="match status" value="1"/>
</dbReference>
<evidence type="ECO:0000313" key="4">
    <source>
        <dbReference type="EMBL" id="HJB97792.1"/>
    </source>
</evidence>
<feature type="active site" description="Proton donor/acceptor" evidence="2">
    <location>
        <position position="145"/>
    </location>
</feature>